<organism evidence="1">
    <name type="scientific">marine metagenome</name>
    <dbReference type="NCBI Taxonomy" id="408172"/>
    <lineage>
        <taxon>unclassified sequences</taxon>
        <taxon>metagenomes</taxon>
        <taxon>ecological metagenomes</taxon>
    </lineage>
</organism>
<dbReference type="AlphaFoldDB" id="A0A382U9J8"/>
<name>A0A382U9J8_9ZZZZ</name>
<evidence type="ECO:0000313" key="1">
    <source>
        <dbReference type="EMBL" id="SVD30974.1"/>
    </source>
</evidence>
<protein>
    <submittedName>
        <fullName evidence="1">Uncharacterized protein</fullName>
    </submittedName>
</protein>
<accession>A0A382U9J8</accession>
<proteinExistence type="predicted"/>
<sequence length="33" mass="3628">MVVYPTELEAKKSLVITFTASSMPNLNYGGRPL</sequence>
<dbReference type="EMBL" id="UINC01142568">
    <property type="protein sequence ID" value="SVD30974.1"/>
    <property type="molecule type" value="Genomic_DNA"/>
</dbReference>
<reference evidence="1" key="1">
    <citation type="submission" date="2018-05" db="EMBL/GenBank/DDBJ databases">
        <authorList>
            <person name="Lanie J.A."/>
            <person name="Ng W.-L."/>
            <person name="Kazmierczak K.M."/>
            <person name="Andrzejewski T.M."/>
            <person name="Davidsen T.M."/>
            <person name="Wayne K.J."/>
            <person name="Tettelin H."/>
            <person name="Glass J.I."/>
            <person name="Rusch D."/>
            <person name="Podicherti R."/>
            <person name="Tsui H.-C.T."/>
            <person name="Winkler M.E."/>
        </authorList>
    </citation>
    <scope>NUCLEOTIDE SEQUENCE</scope>
</reference>
<gene>
    <name evidence="1" type="ORF">METZ01_LOCUS383828</name>
</gene>